<reference evidence="2 3" key="1">
    <citation type="submission" date="2019-02" db="EMBL/GenBank/DDBJ databases">
        <title>Closed genome of Sporomusa termitida DSM 4440.</title>
        <authorList>
            <person name="Poehlein A."/>
            <person name="Daniel R."/>
        </authorList>
    </citation>
    <scope>NUCLEOTIDE SEQUENCE [LARGE SCALE GENOMIC DNA]</scope>
    <source>
        <strain evidence="2 3">DSM 4440</strain>
    </source>
</reference>
<dbReference type="KEGG" id="sted:SPTER_19410"/>
<dbReference type="GO" id="GO:0016787">
    <property type="term" value="F:hydrolase activity"/>
    <property type="evidence" value="ECO:0007669"/>
    <property type="project" value="UniProtKB-KW"/>
</dbReference>
<accession>A0A517DTD2</accession>
<keyword evidence="2" id="KW-0378">Hydrolase</keyword>
<dbReference type="RefSeq" id="WP_144350201.1">
    <property type="nucleotide sequence ID" value="NZ_CP036259.1"/>
</dbReference>
<sequence>MRECIVIGRPNSGKTLFTLNFAKYLGVKSIDMTFRTYDGVMTCRHLSLEDAKRQLCGIDLHKTRSLQSMVLNMPIGKSTVNFKLTDTCGISEQIHADEAIRKGMAQTIGLLRSADFILHLVDLTNVKSDSATQSNIDYEFYHYGVARNAYIMLGNKVDLGSAKDNLPRLASAFPKATVIPISALYNQGFREVKAYVARNI</sequence>
<organism evidence="2 3">
    <name type="scientific">Sporomusa termitida</name>
    <dbReference type="NCBI Taxonomy" id="2377"/>
    <lineage>
        <taxon>Bacteria</taxon>
        <taxon>Bacillati</taxon>
        <taxon>Bacillota</taxon>
        <taxon>Negativicutes</taxon>
        <taxon>Selenomonadales</taxon>
        <taxon>Sporomusaceae</taxon>
        <taxon>Sporomusa</taxon>
    </lineage>
</organism>
<dbReference type="OrthoDB" id="2374147at2"/>
<protein>
    <submittedName>
        <fullName evidence="2">tRNA modification GTPase MnmE</fullName>
        <ecNumber evidence="2">3.6.-.-</ecNumber>
    </submittedName>
</protein>
<dbReference type="InterPro" id="IPR006073">
    <property type="entry name" value="GTP-bd"/>
</dbReference>
<dbReference type="SUPFAM" id="SSF52540">
    <property type="entry name" value="P-loop containing nucleoside triphosphate hydrolases"/>
    <property type="match status" value="1"/>
</dbReference>
<evidence type="ECO:0000313" key="2">
    <source>
        <dbReference type="EMBL" id="QDR80612.1"/>
    </source>
</evidence>
<feature type="domain" description="G" evidence="1">
    <location>
        <begin position="4"/>
        <end position="143"/>
    </location>
</feature>
<gene>
    <name evidence="2" type="primary">mnmE_1</name>
    <name evidence="2" type="ORF">SPTER_19410</name>
</gene>
<dbReference type="InterPro" id="IPR027417">
    <property type="entry name" value="P-loop_NTPase"/>
</dbReference>
<dbReference type="Gene3D" id="3.40.50.300">
    <property type="entry name" value="P-loop containing nucleotide triphosphate hydrolases"/>
    <property type="match status" value="1"/>
</dbReference>
<dbReference type="EMBL" id="CP036259">
    <property type="protein sequence ID" value="QDR80612.1"/>
    <property type="molecule type" value="Genomic_DNA"/>
</dbReference>
<dbReference type="EC" id="3.6.-.-" evidence="2"/>
<name>A0A517DTD2_9FIRM</name>
<evidence type="ECO:0000313" key="3">
    <source>
        <dbReference type="Proteomes" id="UP000320776"/>
    </source>
</evidence>
<dbReference type="Pfam" id="PF01926">
    <property type="entry name" value="MMR_HSR1"/>
    <property type="match status" value="1"/>
</dbReference>
<keyword evidence="3" id="KW-1185">Reference proteome</keyword>
<dbReference type="AlphaFoldDB" id="A0A517DTD2"/>
<dbReference type="Proteomes" id="UP000320776">
    <property type="component" value="Chromosome"/>
</dbReference>
<proteinExistence type="predicted"/>
<dbReference type="CDD" id="cd00882">
    <property type="entry name" value="Ras_like_GTPase"/>
    <property type="match status" value="1"/>
</dbReference>
<dbReference type="GO" id="GO:0005525">
    <property type="term" value="F:GTP binding"/>
    <property type="evidence" value="ECO:0007669"/>
    <property type="project" value="InterPro"/>
</dbReference>
<evidence type="ECO:0000259" key="1">
    <source>
        <dbReference type="Pfam" id="PF01926"/>
    </source>
</evidence>